<sequence length="205" mass="23714">MGNQPRRIKHLGAREFYISFKNQTRHLKKQKNHKIVLKKIYGTCKKQNPEKTLFELVLDGVTPTPQIFSAFVDSLVTNPNPKNISLRESKLNEKCIENLFETMKNQPTQVHQLDLSLNPISEETLSLIVNQLISSDQEYLQLYHLTLDGIDLDDVSIGIILELIQKYPKLKILELRNNHLSHSSIALIREASSNKHFLDKTRSRF</sequence>
<evidence type="ECO:0000313" key="1">
    <source>
        <dbReference type="EMBL" id="KAJ5066349.1"/>
    </source>
</evidence>
<accession>A0A9Q0L5Z7</accession>
<proteinExistence type="predicted"/>
<dbReference type="AlphaFoldDB" id="A0A9Q0L5Z7"/>
<organism evidence="1 2">
    <name type="scientific">Anaeramoeba ignava</name>
    <name type="common">Anaerobic marine amoeba</name>
    <dbReference type="NCBI Taxonomy" id="1746090"/>
    <lineage>
        <taxon>Eukaryota</taxon>
        <taxon>Metamonada</taxon>
        <taxon>Anaeramoebidae</taxon>
        <taxon>Anaeramoeba</taxon>
    </lineage>
</organism>
<dbReference type="OrthoDB" id="120976at2759"/>
<protein>
    <submittedName>
        <fullName evidence="1">Nacht lrr and card domains-containing</fullName>
    </submittedName>
</protein>
<keyword evidence="2" id="KW-1185">Reference proteome</keyword>
<evidence type="ECO:0000313" key="2">
    <source>
        <dbReference type="Proteomes" id="UP001149090"/>
    </source>
</evidence>
<dbReference type="SUPFAM" id="SSF52047">
    <property type="entry name" value="RNI-like"/>
    <property type="match status" value="1"/>
</dbReference>
<name>A0A9Q0L5Z7_ANAIG</name>
<comment type="caution">
    <text evidence="1">The sequence shown here is derived from an EMBL/GenBank/DDBJ whole genome shotgun (WGS) entry which is preliminary data.</text>
</comment>
<dbReference type="Gene3D" id="3.80.10.10">
    <property type="entry name" value="Ribonuclease Inhibitor"/>
    <property type="match status" value="1"/>
</dbReference>
<dbReference type="Proteomes" id="UP001149090">
    <property type="component" value="Unassembled WGS sequence"/>
</dbReference>
<dbReference type="InterPro" id="IPR032675">
    <property type="entry name" value="LRR_dom_sf"/>
</dbReference>
<dbReference type="EMBL" id="JAPDFW010000146">
    <property type="protein sequence ID" value="KAJ5066349.1"/>
    <property type="molecule type" value="Genomic_DNA"/>
</dbReference>
<reference evidence="1" key="1">
    <citation type="submission" date="2022-10" db="EMBL/GenBank/DDBJ databases">
        <title>Novel sulphate-reducing endosymbionts in the free-living metamonad Anaeramoeba.</title>
        <authorList>
            <person name="Jerlstrom-Hultqvist J."/>
            <person name="Cepicka I."/>
            <person name="Gallot-Lavallee L."/>
            <person name="Salas-Leiva D."/>
            <person name="Curtis B.A."/>
            <person name="Zahonova K."/>
            <person name="Pipaliya S."/>
            <person name="Dacks J."/>
            <person name="Roger A.J."/>
        </authorList>
    </citation>
    <scope>NUCLEOTIDE SEQUENCE</scope>
    <source>
        <strain evidence="1">BMAN</strain>
    </source>
</reference>
<gene>
    <name evidence="1" type="ORF">M0811_13728</name>
</gene>